<accession>A0A7T0LIT3</accession>
<organism evidence="7 8">
    <name type="scientific">Actinomyces respiraculi</name>
    <dbReference type="NCBI Taxonomy" id="2744574"/>
    <lineage>
        <taxon>Bacteria</taxon>
        <taxon>Bacillati</taxon>
        <taxon>Actinomycetota</taxon>
        <taxon>Actinomycetes</taxon>
        <taxon>Actinomycetales</taxon>
        <taxon>Actinomycetaceae</taxon>
        <taxon>Actinomyces</taxon>
    </lineage>
</organism>
<protein>
    <submittedName>
        <fullName evidence="7">Glycoside hydrolase family 2</fullName>
    </submittedName>
</protein>
<dbReference type="InterPro" id="IPR051913">
    <property type="entry name" value="GH2_Domain-Containing"/>
</dbReference>
<feature type="domain" description="Glycoside hydrolase family 2 catalytic" evidence="5">
    <location>
        <begin position="282"/>
        <end position="456"/>
    </location>
</feature>
<proteinExistence type="inferred from homology"/>
<evidence type="ECO:0000259" key="4">
    <source>
        <dbReference type="Pfam" id="PF00703"/>
    </source>
</evidence>
<dbReference type="InterPro" id="IPR036156">
    <property type="entry name" value="Beta-gal/glucu_dom_sf"/>
</dbReference>
<dbReference type="InterPro" id="IPR006103">
    <property type="entry name" value="Glyco_hydro_2_cat"/>
</dbReference>
<name>A0A7T0LIT3_9ACTO</name>
<dbReference type="InterPro" id="IPR008979">
    <property type="entry name" value="Galactose-bd-like_sf"/>
</dbReference>
<dbReference type="PANTHER" id="PTHR42732:SF2">
    <property type="entry name" value="BETA-MANNOSIDASE"/>
    <property type="match status" value="1"/>
</dbReference>
<evidence type="ECO:0000256" key="3">
    <source>
        <dbReference type="ARBA" id="ARBA00023295"/>
    </source>
</evidence>
<dbReference type="InterPro" id="IPR006102">
    <property type="entry name" value="Ig-like_GH2"/>
</dbReference>
<sequence length="593" mass="66299">MDALDVQHPDPMLERAAFVPLDGWWEHVVLPGADLDRQDLPEQGWAPVRVPFAVETRDSGVERALQPDKTLVYRRRLEVPATWAGRRLRIVLSAVDHSCQVRVGGRVVAEHVGGYLPVEAVLRPDVVAAGVAGGLELTVLVTDPTDTASIQRGKQVLNPRTIWYTATSGIWGTTWMEPVPEVAVTGLRVEPLPGLDGFRVRVDTDAARPADCELSLVAPDGERTVTRARTGTWFLRPVDRPQLWSPRSPALYRVRVRVGEDEVSSWAGLRTVGLTPGRAGVRRRRIVLNGRPVLVNAPLSQGYWPSSGMTPPDEQAIEHDLRTLKDMGFNAVRVHVKVESRRFYHLCDRLGLMVVQDMVSGGRPPLGIQASGVMQALGYTVPDRSRLFRQWTGRGKAADRAQFARELTAMVRHLRGHPSIIMWVPFNEGWGQFDSRRAEAAVRRLDPTRLVDAVSGWFDQGRGDLRSRHRYVLRLRRAPRYDRRPFYLSEFGGLNLAVHGHVWDGEGLDAQFGYGFSADAKELARAMTRLYREQLVPLAAHGLAACTYTQVSDVERETNGLMTYDREVVKVEPALMARLNAELEEAFRGALVR</sequence>
<dbReference type="InterPro" id="IPR006104">
    <property type="entry name" value="Glyco_hydro_2_N"/>
</dbReference>
<feature type="domain" description="Glycoside hydrolase family 2 immunoglobulin-like beta-sandwich" evidence="4">
    <location>
        <begin position="236"/>
        <end position="270"/>
    </location>
</feature>
<evidence type="ECO:0000259" key="6">
    <source>
        <dbReference type="Pfam" id="PF02837"/>
    </source>
</evidence>
<dbReference type="KEGG" id="arep:ID810_06415"/>
<dbReference type="SUPFAM" id="SSF49303">
    <property type="entry name" value="beta-Galactosidase/glucuronidase domain"/>
    <property type="match status" value="1"/>
</dbReference>
<dbReference type="SUPFAM" id="SSF49785">
    <property type="entry name" value="Galactose-binding domain-like"/>
    <property type="match status" value="1"/>
</dbReference>
<evidence type="ECO:0000313" key="7">
    <source>
        <dbReference type="EMBL" id="QPL04462.1"/>
    </source>
</evidence>
<keyword evidence="3" id="KW-0326">Glycosidase</keyword>
<evidence type="ECO:0000256" key="1">
    <source>
        <dbReference type="ARBA" id="ARBA00007401"/>
    </source>
</evidence>
<dbReference type="Proteomes" id="UP000594637">
    <property type="component" value="Chromosome"/>
</dbReference>
<keyword evidence="2 7" id="KW-0378">Hydrolase</keyword>
<dbReference type="GO" id="GO:0005975">
    <property type="term" value="P:carbohydrate metabolic process"/>
    <property type="evidence" value="ECO:0007669"/>
    <property type="project" value="InterPro"/>
</dbReference>
<dbReference type="InterPro" id="IPR017853">
    <property type="entry name" value="GH"/>
</dbReference>
<dbReference type="Gene3D" id="2.60.120.260">
    <property type="entry name" value="Galactose-binding domain-like"/>
    <property type="match status" value="1"/>
</dbReference>
<keyword evidence="8" id="KW-1185">Reference proteome</keyword>
<comment type="similarity">
    <text evidence="1">Belongs to the glycosyl hydrolase 2 family.</text>
</comment>
<dbReference type="Pfam" id="PF02837">
    <property type="entry name" value="Glyco_hydro_2_N"/>
    <property type="match status" value="1"/>
</dbReference>
<dbReference type="AlphaFoldDB" id="A0A7T0LIT3"/>
<feature type="domain" description="Glycosyl hydrolases family 2 sugar binding" evidence="6">
    <location>
        <begin position="68"/>
        <end position="146"/>
    </location>
</feature>
<dbReference type="Gene3D" id="2.60.40.10">
    <property type="entry name" value="Immunoglobulins"/>
    <property type="match status" value="1"/>
</dbReference>
<dbReference type="GO" id="GO:0004553">
    <property type="term" value="F:hydrolase activity, hydrolyzing O-glycosyl compounds"/>
    <property type="evidence" value="ECO:0007669"/>
    <property type="project" value="InterPro"/>
</dbReference>
<dbReference type="EMBL" id="CP063989">
    <property type="protein sequence ID" value="QPL04462.1"/>
    <property type="molecule type" value="Genomic_DNA"/>
</dbReference>
<dbReference type="InterPro" id="IPR013783">
    <property type="entry name" value="Ig-like_fold"/>
</dbReference>
<evidence type="ECO:0000256" key="2">
    <source>
        <dbReference type="ARBA" id="ARBA00022801"/>
    </source>
</evidence>
<dbReference type="PANTHER" id="PTHR42732">
    <property type="entry name" value="BETA-GALACTOSIDASE"/>
    <property type="match status" value="1"/>
</dbReference>
<evidence type="ECO:0000259" key="5">
    <source>
        <dbReference type="Pfam" id="PF02836"/>
    </source>
</evidence>
<dbReference type="Pfam" id="PF00703">
    <property type="entry name" value="Glyco_hydro_2"/>
    <property type="match status" value="1"/>
</dbReference>
<reference evidence="7 8" key="1">
    <citation type="submission" date="2020-11" db="EMBL/GenBank/DDBJ databases">
        <title>Actinomyces sp. ZJ750.</title>
        <authorList>
            <person name="Zhou J."/>
        </authorList>
    </citation>
    <scope>NUCLEOTIDE SEQUENCE [LARGE SCALE GENOMIC DNA]</scope>
    <source>
        <strain evidence="7 8">ZJ750</strain>
    </source>
</reference>
<dbReference type="Gene3D" id="3.20.20.80">
    <property type="entry name" value="Glycosidases"/>
    <property type="match status" value="1"/>
</dbReference>
<dbReference type="RefSeq" id="WP_166854945.1">
    <property type="nucleotide sequence ID" value="NZ_CP063989.1"/>
</dbReference>
<evidence type="ECO:0000313" key="8">
    <source>
        <dbReference type="Proteomes" id="UP000594637"/>
    </source>
</evidence>
<dbReference type="SUPFAM" id="SSF51445">
    <property type="entry name" value="(Trans)glycosidases"/>
    <property type="match status" value="1"/>
</dbReference>
<dbReference type="Pfam" id="PF02836">
    <property type="entry name" value="Glyco_hydro_2_C"/>
    <property type="match status" value="1"/>
</dbReference>
<gene>
    <name evidence="7" type="ORF">ID810_06415</name>
</gene>